<dbReference type="AlphaFoldDB" id="A0AAN9W749"/>
<proteinExistence type="predicted"/>
<dbReference type="InterPro" id="IPR004119">
    <property type="entry name" value="EcKL"/>
</dbReference>
<dbReference type="SUPFAM" id="SSF56112">
    <property type="entry name" value="Protein kinase-like (PK-like)"/>
    <property type="match status" value="1"/>
</dbReference>
<dbReference type="InterPro" id="IPR015897">
    <property type="entry name" value="CHK_kinase-like"/>
</dbReference>
<protein>
    <recommendedName>
        <fullName evidence="1">CHK kinase-like domain-containing protein</fullName>
    </recommendedName>
</protein>
<evidence type="ECO:0000313" key="2">
    <source>
        <dbReference type="EMBL" id="KAK7869208.1"/>
    </source>
</evidence>
<dbReference type="SMART" id="SM00587">
    <property type="entry name" value="CHK"/>
    <property type="match status" value="1"/>
</dbReference>
<evidence type="ECO:0000259" key="1">
    <source>
        <dbReference type="SMART" id="SM00587"/>
    </source>
</evidence>
<evidence type="ECO:0000313" key="3">
    <source>
        <dbReference type="Proteomes" id="UP001378592"/>
    </source>
</evidence>
<reference evidence="2 3" key="1">
    <citation type="submission" date="2024-03" db="EMBL/GenBank/DDBJ databases">
        <title>The genome assembly and annotation of the cricket Gryllus longicercus Weissman &amp; Gray.</title>
        <authorList>
            <person name="Szrajer S."/>
            <person name="Gray D."/>
            <person name="Ylla G."/>
        </authorList>
    </citation>
    <scope>NUCLEOTIDE SEQUENCE [LARGE SCALE GENOMIC DNA]</scope>
    <source>
        <strain evidence="2">DAG 2021-001</strain>
        <tissue evidence="2">Whole body minus gut</tissue>
    </source>
</reference>
<feature type="domain" description="CHK kinase-like" evidence="1">
    <location>
        <begin position="139"/>
        <end position="328"/>
    </location>
</feature>
<accession>A0AAN9W749</accession>
<organism evidence="2 3">
    <name type="scientific">Gryllus longicercus</name>
    <dbReference type="NCBI Taxonomy" id="2509291"/>
    <lineage>
        <taxon>Eukaryota</taxon>
        <taxon>Metazoa</taxon>
        <taxon>Ecdysozoa</taxon>
        <taxon>Arthropoda</taxon>
        <taxon>Hexapoda</taxon>
        <taxon>Insecta</taxon>
        <taxon>Pterygota</taxon>
        <taxon>Neoptera</taxon>
        <taxon>Polyneoptera</taxon>
        <taxon>Orthoptera</taxon>
        <taxon>Ensifera</taxon>
        <taxon>Gryllidea</taxon>
        <taxon>Grylloidea</taxon>
        <taxon>Gryllidae</taxon>
        <taxon>Gryllinae</taxon>
        <taxon>Gryllus</taxon>
    </lineage>
</organism>
<dbReference type="Gene3D" id="3.90.1200.10">
    <property type="match status" value="1"/>
</dbReference>
<gene>
    <name evidence="2" type="ORF">R5R35_001150</name>
</gene>
<dbReference type="InterPro" id="IPR011009">
    <property type="entry name" value="Kinase-like_dom_sf"/>
</dbReference>
<sequence length="407" mass="45417">MGDQTKVESQQNGVREPPSWINKELIQVALCNAEEENPQVAAISVCCPAAAGDNYASTIYRAKATLSNGKERSLIIKGPAPGVTVSSIARESGLFQREITMLVEVIPQMEALLEEAAPGRFPPLAPRCYHHGTSPVEFLVLEDLAPSGFTIADRKRGLGLRHTLLALRTLARFHAASFALLKRQPEVAETLPNIWRKIFESNKEFVEVEIRGAANACRSWPGFEKYADPLEKFKFVALDTYSDLNEAKPEAFNVITHGDFWVNNMMFRYEDGKVKEHRAIDLQISHVASPAADLVYFLSGSLSSNVHEQHQDLLLREYHHELKETLELLGLQAPSLEELLTAVDLHGPLSLIMTMGLPFMKADRGVDLEAIMGGDVSAVVPLFELPDVKKWIQRVLPDYVRRGWLRV</sequence>
<dbReference type="Pfam" id="PF02958">
    <property type="entry name" value="EcKL"/>
    <property type="match status" value="1"/>
</dbReference>
<comment type="caution">
    <text evidence="2">The sequence shown here is derived from an EMBL/GenBank/DDBJ whole genome shotgun (WGS) entry which is preliminary data.</text>
</comment>
<dbReference type="PANTHER" id="PTHR11012">
    <property type="entry name" value="PROTEIN KINASE-LIKE DOMAIN-CONTAINING"/>
    <property type="match status" value="1"/>
</dbReference>
<dbReference type="PANTHER" id="PTHR11012:SF56">
    <property type="entry name" value="CHK KINASE-LIKE DOMAIN-CONTAINING PROTEIN-RELATED"/>
    <property type="match status" value="1"/>
</dbReference>
<dbReference type="Proteomes" id="UP001378592">
    <property type="component" value="Unassembled WGS sequence"/>
</dbReference>
<keyword evidence="3" id="KW-1185">Reference proteome</keyword>
<name>A0AAN9W749_9ORTH</name>
<dbReference type="EMBL" id="JAZDUA010000078">
    <property type="protein sequence ID" value="KAK7869208.1"/>
    <property type="molecule type" value="Genomic_DNA"/>
</dbReference>